<name>F8PLQ6_SERL3</name>
<dbReference type="AlphaFoldDB" id="F8PLQ6"/>
<feature type="region of interest" description="Disordered" evidence="1">
    <location>
        <begin position="42"/>
        <end position="70"/>
    </location>
</feature>
<evidence type="ECO:0000256" key="1">
    <source>
        <dbReference type="SAM" id="MobiDB-lite"/>
    </source>
</evidence>
<protein>
    <submittedName>
        <fullName evidence="2">Uncharacterized protein</fullName>
    </submittedName>
</protein>
<dbReference type="EMBL" id="GL945476">
    <property type="protein sequence ID" value="EGO02538.1"/>
    <property type="molecule type" value="Genomic_DNA"/>
</dbReference>
<evidence type="ECO:0000313" key="3">
    <source>
        <dbReference type="Proteomes" id="UP000008063"/>
    </source>
</evidence>
<sequence>MNVLLKKKKLEPPVHHLVQIRQFHGLTNRLVVLDHLVKQGRERSSPNLEQRIGSGDIRNGGGAKKMRRRRLEVTKRWIRMGIQKRPLGENKKERKGPMVGLGKGRGNCKRGRDPDDIARLFKQWGCSRSEMVCVKQSTKKSR</sequence>
<keyword evidence="3" id="KW-1185">Reference proteome</keyword>
<feature type="compositionally biased region" description="Basic and acidic residues" evidence="1">
    <location>
        <begin position="86"/>
        <end position="96"/>
    </location>
</feature>
<dbReference type="InParanoid" id="F8PLQ6"/>
<reference evidence="3" key="1">
    <citation type="journal article" date="2011" name="Science">
        <title>The plant cell wall-decomposing machinery underlies the functional diversity of forest fungi.</title>
        <authorList>
            <person name="Eastwood D.C."/>
            <person name="Floudas D."/>
            <person name="Binder M."/>
            <person name="Majcherczyk A."/>
            <person name="Schneider P."/>
            <person name="Aerts A."/>
            <person name="Asiegbu F.O."/>
            <person name="Baker S.E."/>
            <person name="Barry K."/>
            <person name="Bendiksby M."/>
            <person name="Blumentritt M."/>
            <person name="Coutinho P.M."/>
            <person name="Cullen D."/>
            <person name="de Vries R.P."/>
            <person name="Gathman A."/>
            <person name="Goodell B."/>
            <person name="Henrissat B."/>
            <person name="Ihrmark K."/>
            <person name="Kauserud H."/>
            <person name="Kohler A."/>
            <person name="LaButti K."/>
            <person name="Lapidus A."/>
            <person name="Lavin J.L."/>
            <person name="Lee Y.-H."/>
            <person name="Lindquist E."/>
            <person name="Lilly W."/>
            <person name="Lucas S."/>
            <person name="Morin E."/>
            <person name="Murat C."/>
            <person name="Oguiza J.A."/>
            <person name="Park J."/>
            <person name="Pisabarro A.G."/>
            <person name="Riley R."/>
            <person name="Rosling A."/>
            <person name="Salamov A."/>
            <person name="Schmidt O."/>
            <person name="Schmutz J."/>
            <person name="Skrede I."/>
            <person name="Stenlid J."/>
            <person name="Wiebenga A."/>
            <person name="Xie X."/>
            <person name="Kuees U."/>
            <person name="Hibbett D.S."/>
            <person name="Hoffmeister D."/>
            <person name="Hoegberg N."/>
            <person name="Martin F."/>
            <person name="Grigoriev I.V."/>
            <person name="Watkinson S.C."/>
        </authorList>
    </citation>
    <scope>NUCLEOTIDE SEQUENCE [LARGE SCALE GENOMIC DNA]</scope>
    <source>
        <strain evidence="3">strain S7.3</strain>
    </source>
</reference>
<accession>F8PLQ6</accession>
<gene>
    <name evidence="2" type="ORF">SERLA73DRAFT_158487</name>
</gene>
<evidence type="ECO:0000313" key="2">
    <source>
        <dbReference type="EMBL" id="EGO02538.1"/>
    </source>
</evidence>
<dbReference type="HOGENOM" id="CLU_1816974_0_0_1"/>
<dbReference type="Proteomes" id="UP000008063">
    <property type="component" value="Unassembled WGS sequence"/>
</dbReference>
<feature type="region of interest" description="Disordered" evidence="1">
    <location>
        <begin position="83"/>
        <end position="114"/>
    </location>
</feature>
<organism evidence="3">
    <name type="scientific">Serpula lacrymans var. lacrymans (strain S7.3)</name>
    <name type="common">Dry rot fungus</name>
    <dbReference type="NCBI Taxonomy" id="936435"/>
    <lineage>
        <taxon>Eukaryota</taxon>
        <taxon>Fungi</taxon>
        <taxon>Dikarya</taxon>
        <taxon>Basidiomycota</taxon>
        <taxon>Agaricomycotina</taxon>
        <taxon>Agaricomycetes</taxon>
        <taxon>Agaricomycetidae</taxon>
        <taxon>Boletales</taxon>
        <taxon>Coniophorineae</taxon>
        <taxon>Serpulaceae</taxon>
        <taxon>Serpula</taxon>
    </lineage>
</organism>
<proteinExistence type="predicted"/>